<dbReference type="OrthoDB" id="581516at2"/>
<evidence type="ECO:0000313" key="4">
    <source>
        <dbReference type="Proteomes" id="UP000321412"/>
    </source>
</evidence>
<gene>
    <name evidence="3" type="ORF">FRC98_17040</name>
</gene>
<reference evidence="3 4" key="1">
    <citation type="submission" date="2019-08" db="EMBL/GenBank/DDBJ databases">
        <title>Bradymonadales sp. TMQ4.</title>
        <authorList>
            <person name="Liang Q."/>
        </authorList>
    </citation>
    <scope>NUCLEOTIDE SEQUENCE [LARGE SCALE GENOMIC DNA]</scope>
    <source>
        <strain evidence="3 4">TMQ4</strain>
    </source>
</reference>
<accession>A0A5C6X6A4</accession>
<dbReference type="InterPro" id="IPR052967">
    <property type="entry name" value="Stress_Response_Assoc"/>
</dbReference>
<evidence type="ECO:0000256" key="1">
    <source>
        <dbReference type="SAM" id="MobiDB-lite"/>
    </source>
</evidence>
<dbReference type="EMBL" id="VOSM01000010">
    <property type="protein sequence ID" value="TXD35175.1"/>
    <property type="molecule type" value="Genomic_DNA"/>
</dbReference>
<feature type="domain" description="DUF2382" evidence="2">
    <location>
        <begin position="171"/>
        <end position="280"/>
    </location>
</feature>
<name>A0A5C6X6A4_9DELT</name>
<feature type="region of interest" description="Disordered" evidence="1">
    <location>
        <begin position="118"/>
        <end position="170"/>
    </location>
</feature>
<dbReference type="RefSeq" id="WP_146982638.1">
    <property type="nucleotide sequence ID" value="NZ_VOSM01000010.1"/>
</dbReference>
<dbReference type="AlphaFoldDB" id="A0A5C6X6A4"/>
<dbReference type="Pfam" id="PF09557">
    <property type="entry name" value="DUF2382"/>
    <property type="match status" value="1"/>
</dbReference>
<proteinExistence type="predicted"/>
<feature type="compositionally biased region" description="Low complexity" evidence="1">
    <location>
        <begin position="130"/>
        <end position="146"/>
    </location>
</feature>
<protein>
    <submittedName>
        <fullName evidence="3">DUF2382 domain-containing protein</fullName>
    </submittedName>
</protein>
<dbReference type="PANTHER" id="PTHR38463:SF1">
    <property type="entry name" value="STRESS RESPONSE PROTEIN YSNF"/>
    <property type="match status" value="1"/>
</dbReference>
<dbReference type="PANTHER" id="PTHR38463">
    <property type="entry name" value="STRESS RESPONSE PROTEIN YSNF"/>
    <property type="match status" value="1"/>
</dbReference>
<evidence type="ECO:0000259" key="2">
    <source>
        <dbReference type="Pfam" id="PF09557"/>
    </source>
</evidence>
<dbReference type="Proteomes" id="UP000321412">
    <property type="component" value="Unassembled WGS sequence"/>
</dbReference>
<dbReference type="InterPro" id="IPR019060">
    <property type="entry name" value="DUF2382"/>
</dbReference>
<organism evidence="3 4">
    <name type="scientific">Lujinxingia vulgaris</name>
    <dbReference type="NCBI Taxonomy" id="2600176"/>
    <lineage>
        <taxon>Bacteria</taxon>
        <taxon>Deltaproteobacteria</taxon>
        <taxon>Bradymonadales</taxon>
        <taxon>Lujinxingiaceae</taxon>
        <taxon>Lujinxingia</taxon>
    </lineage>
</organism>
<comment type="caution">
    <text evidence="3">The sequence shown here is derived from an EMBL/GenBank/DDBJ whole genome shotgun (WGS) entry which is preliminary data.</text>
</comment>
<keyword evidence="4" id="KW-1185">Reference proteome</keyword>
<evidence type="ECO:0000313" key="3">
    <source>
        <dbReference type="EMBL" id="TXD35175.1"/>
    </source>
</evidence>
<sequence>MSMSVIALYENVDQAKSTVKELKNADISRSNIDFIKNADEDHQGFFKGLFSDADSDQAEAKKSLKKLQKIGIQREEAERYAAGVRDGCSLIIVHSDDSRKIERARQIMNRYALSDVDDRYGSGRSSTLEESQAGATSSASSSAGSSSGVGAGAATGSEVGLTNAGPSGKKLQAAEEELKVGKREVETGGVRASTRVKETPVEENINLREEKVDVQRRKVDRAVDSGDHIFEEESVEFTERHEEPVVSKETHVTEEVVINQEVEEHTETIRETVRSQEIDIEELSARGNTGRYAQFKGDFDRHYTTNYAGSGHSKEEYELGYRYGMALAEHGNHRNRKWDDVEAHARKGWETRNKGTWNDFRDSIRYGWDRIRGEEEGRRPTSGM</sequence>